<dbReference type="AlphaFoldDB" id="A0A8J8MM23"/>
<accession>A0A8J8MM23</accession>
<name>A0A8J8MM23_9FIRM</name>
<evidence type="ECO:0000256" key="2">
    <source>
        <dbReference type="SAM" id="Phobius"/>
    </source>
</evidence>
<reference evidence="3" key="1">
    <citation type="submission" date="2020-07" db="EMBL/GenBank/DDBJ databases">
        <title>Vallitalea pronyensis genome.</title>
        <authorList>
            <person name="Postec A."/>
        </authorList>
    </citation>
    <scope>NUCLEOTIDE SEQUENCE</scope>
    <source>
        <strain evidence="3">FatNI3</strain>
    </source>
</reference>
<feature type="coiled-coil region" evidence="1">
    <location>
        <begin position="97"/>
        <end position="124"/>
    </location>
</feature>
<keyword evidence="1" id="KW-0175">Coiled coil</keyword>
<evidence type="ECO:0000313" key="4">
    <source>
        <dbReference type="Proteomes" id="UP000683246"/>
    </source>
</evidence>
<dbReference type="EMBL" id="CP058649">
    <property type="protein sequence ID" value="QUI24347.1"/>
    <property type="molecule type" value="Genomic_DNA"/>
</dbReference>
<evidence type="ECO:0000313" key="3">
    <source>
        <dbReference type="EMBL" id="QUI24347.1"/>
    </source>
</evidence>
<keyword evidence="2" id="KW-1133">Transmembrane helix</keyword>
<dbReference type="RefSeq" id="WP_212695043.1">
    <property type="nucleotide sequence ID" value="NZ_CP058649.1"/>
</dbReference>
<evidence type="ECO:0008006" key="5">
    <source>
        <dbReference type="Google" id="ProtNLM"/>
    </source>
</evidence>
<sequence>MPWCPKCSCEYEDGVLRCADCDVDLVSREEDIVDWQLLVKAKRQEDADEVMDYLKYSGMEKVNHEVVEDEEMEESMIAIYVSAKDMEKARKCLKGYMMSKAVEKQEAEAEQEDDEEEIVNAYETENFQDDTLVKDLKSSTYTFGIVGVALLIASVLTFTEVITISFSDRYLFSGLMLVIALSFIGVAIHSGKRISSETAHMTNRDQSISDMLSWFETNHDPQSYLTASAWYQEGMDEGAIYYKMMDQLKEEMSKQFPDKEQKIVNSAAEIIFEKMMNDR</sequence>
<proteinExistence type="predicted"/>
<keyword evidence="2" id="KW-0812">Transmembrane</keyword>
<dbReference type="Proteomes" id="UP000683246">
    <property type="component" value="Chromosome"/>
</dbReference>
<gene>
    <name evidence="3" type="ORF">HZI73_19505</name>
</gene>
<organism evidence="3 4">
    <name type="scientific">Vallitalea pronyensis</name>
    <dbReference type="NCBI Taxonomy" id="1348613"/>
    <lineage>
        <taxon>Bacteria</taxon>
        <taxon>Bacillati</taxon>
        <taxon>Bacillota</taxon>
        <taxon>Clostridia</taxon>
        <taxon>Lachnospirales</taxon>
        <taxon>Vallitaleaceae</taxon>
        <taxon>Vallitalea</taxon>
    </lineage>
</organism>
<keyword evidence="4" id="KW-1185">Reference proteome</keyword>
<evidence type="ECO:0000256" key="1">
    <source>
        <dbReference type="SAM" id="Coils"/>
    </source>
</evidence>
<protein>
    <recommendedName>
        <fullName evidence="5">DUF2007 domain-containing protein</fullName>
    </recommendedName>
</protein>
<dbReference type="KEGG" id="vpy:HZI73_19505"/>
<feature type="transmembrane region" description="Helical" evidence="2">
    <location>
        <begin position="141"/>
        <end position="164"/>
    </location>
</feature>
<keyword evidence="2" id="KW-0472">Membrane</keyword>
<feature type="transmembrane region" description="Helical" evidence="2">
    <location>
        <begin position="170"/>
        <end position="188"/>
    </location>
</feature>